<keyword evidence="1" id="KW-0472">Membrane</keyword>
<keyword evidence="1" id="KW-1133">Transmembrane helix</keyword>
<feature type="transmembrane region" description="Helical" evidence="1">
    <location>
        <begin position="50"/>
        <end position="69"/>
    </location>
</feature>
<comment type="caution">
    <text evidence="2">The sequence shown here is derived from an EMBL/GenBank/DDBJ whole genome shotgun (WGS) entry which is preliminary data.</text>
</comment>
<reference evidence="2 3" key="1">
    <citation type="submission" date="2018-04" db="EMBL/GenBank/DDBJ databases">
        <title>Novel Campyloabacter and Helicobacter Species and Strains.</title>
        <authorList>
            <person name="Mannion A.J."/>
            <person name="Shen Z."/>
            <person name="Fox J.G."/>
        </authorList>
    </citation>
    <scope>NUCLEOTIDE SEQUENCE [LARGE SCALE GENOMIC DNA]</scope>
    <source>
        <strain evidence="2 3">MIT 97-5075</strain>
    </source>
</reference>
<evidence type="ECO:0000313" key="2">
    <source>
        <dbReference type="EMBL" id="RDU72324.1"/>
    </source>
</evidence>
<evidence type="ECO:0000256" key="1">
    <source>
        <dbReference type="SAM" id="Phobius"/>
    </source>
</evidence>
<name>A0A3D8J610_9HELI</name>
<proteinExistence type="predicted"/>
<evidence type="ECO:0000313" key="3">
    <source>
        <dbReference type="Proteomes" id="UP000256424"/>
    </source>
</evidence>
<protein>
    <submittedName>
        <fullName evidence="2">Uncharacterized protein</fullName>
    </submittedName>
</protein>
<dbReference type="Proteomes" id="UP000256424">
    <property type="component" value="Unassembled WGS sequence"/>
</dbReference>
<keyword evidence="3" id="KW-1185">Reference proteome</keyword>
<keyword evidence="1" id="KW-0812">Transmembrane</keyword>
<gene>
    <name evidence="2" type="ORF">CQA66_05465</name>
</gene>
<accession>A0A3D8J610</accession>
<dbReference type="AlphaFoldDB" id="A0A3D8J610"/>
<dbReference type="EMBL" id="NXLW01000008">
    <property type="protein sequence ID" value="RDU72324.1"/>
    <property type="molecule type" value="Genomic_DNA"/>
</dbReference>
<organism evidence="2 3">
    <name type="scientific">Helicobacter aurati</name>
    <dbReference type="NCBI Taxonomy" id="137778"/>
    <lineage>
        <taxon>Bacteria</taxon>
        <taxon>Pseudomonadati</taxon>
        <taxon>Campylobacterota</taxon>
        <taxon>Epsilonproteobacteria</taxon>
        <taxon>Campylobacterales</taxon>
        <taxon>Helicobacteraceae</taxon>
        <taxon>Helicobacter</taxon>
    </lineage>
</organism>
<sequence>MQISVIRRGSPYNIPDYFLGILIFCNQTSNTNTFSKDMQTLLLTRNPKQFTLWVPSQEIIMLSIFYTFIKQYKLYLYN</sequence>